<keyword evidence="4" id="KW-1185">Reference proteome</keyword>
<feature type="compositionally biased region" description="Low complexity" evidence="1">
    <location>
        <begin position="341"/>
        <end position="354"/>
    </location>
</feature>
<dbReference type="EMBL" id="OZ034835">
    <property type="protein sequence ID" value="CAL1676867.1"/>
    <property type="molecule type" value="Genomic_DNA"/>
</dbReference>
<sequence>MAVRNRILWLINILYCVAIVHSTLLDINDAESCDLLCKQCNASAVFADDRCECNLSDNNDIEGAECIHRIQREIQDIDLNILSEDFTDEERAVRSILKSRRRLRMETGSCAHPAMSDVETPIIGMINPALSYPANVLYHAASPMVGSIIHPYRHGHGLPLHHTLHRTDSLPGLLHNLFNHHRWSPGYHRPLHHGRSSNDRNPVLASQSCENDDGSTAFKDFPIARSNADKPDDQNVAASIPGLVEPTHYSIQTPYIFNANAMYQPIQYRRFNAPYQYTSYHNPLINVLHPATDEYVQPGYIPQYVHGMSDPLVTAPNPNSYCTHNANAEQKDEVSTDKTAHSNNAAEQSNNANNIFKQENKTEKNENNK</sequence>
<evidence type="ECO:0000256" key="1">
    <source>
        <dbReference type="SAM" id="MobiDB-lite"/>
    </source>
</evidence>
<feature type="transmembrane region" description="Helical" evidence="2">
    <location>
        <begin position="7"/>
        <end position="25"/>
    </location>
</feature>
<feature type="region of interest" description="Disordered" evidence="1">
    <location>
        <begin position="189"/>
        <end position="234"/>
    </location>
</feature>
<evidence type="ECO:0000256" key="2">
    <source>
        <dbReference type="SAM" id="Phobius"/>
    </source>
</evidence>
<organism evidence="3 4">
    <name type="scientific">Lasius platythorax</name>
    <dbReference type="NCBI Taxonomy" id="488582"/>
    <lineage>
        <taxon>Eukaryota</taxon>
        <taxon>Metazoa</taxon>
        <taxon>Ecdysozoa</taxon>
        <taxon>Arthropoda</taxon>
        <taxon>Hexapoda</taxon>
        <taxon>Insecta</taxon>
        <taxon>Pterygota</taxon>
        <taxon>Neoptera</taxon>
        <taxon>Endopterygota</taxon>
        <taxon>Hymenoptera</taxon>
        <taxon>Apocrita</taxon>
        <taxon>Aculeata</taxon>
        <taxon>Formicoidea</taxon>
        <taxon>Formicidae</taxon>
        <taxon>Formicinae</taxon>
        <taxon>Lasius</taxon>
        <taxon>Lasius</taxon>
    </lineage>
</organism>
<gene>
    <name evidence="3" type="ORF">LPLAT_LOCUS2970</name>
</gene>
<feature type="region of interest" description="Disordered" evidence="1">
    <location>
        <begin position="328"/>
        <end position="369"/>
    </location>
</feature>
<keyword evidence="2" id="KW-0812">Transmembrane</keyword>
<dbReference type="Proteomes" id="UP001497644">
    <property type="component" value="Chromosome 12"/>
</dbReference>
<keyword evidence="2" id="KW-0472">Membrane</keyword>
<evidence type="ECO:0000313" key="4">
    <source>
        <dbReference type="Proteomes" id="UP001497644"/>
    </source>
</evidence>
<accession>A0AAV2N9S3</accession>
<protein>
    <submittedName>
        <fullName evidence="3">Uncharacterized protein</fullName>
    </submittedName>
</protein>
<feature type="compositionally biased region" description="Basic and acidic residues" evidence="1">
    <location>
        <begin position="358"/>
        <end position="369"/>
    </location>
</feature>
<feature type="compositionally biased region" description="Basic and acidic residues" evidence="1">
    <location>
        <begin position="329"/>
        <end position="340"/>
    </location>
</feature>
<keyword evidence="2" id="KW-1133">Transmembrane helix</keyword>
<dbReference type="AlphaFoldDB" id="A0AAV2N9S3"/>
<evidence type="ECO:0000313" key="3">
    <source>
        <dbReference type="EMBL" id="CAL1676867.1"/>
    </source>
</evidence>
<name>A0AAV2N9S3_9HYME</name>
<proteinExistence type="predicted"/>
<reference evidence="3" key="1">
    <citation type="submission" date="2024-04" db="EMBL/GenBank/DDBJ databases">
        <authorList>
            <consortium name="Molecular Ecology Group"/>
        </authorList>
    </citation>
    <scope>NUCLEOTIDE SEQUENCE</scope>
</reference>